<reference evidence="2" key="1">
    <citation type="journal article" date="2019" name="Int. J. Syst. Evol. Microbiol.">
        <title>The Global Catalogue of Microorganisms (GCM) 10K type strain sequencing project: providing services to taxonomists for standard genome sequencing and annotation.</title>
        <authorList>
            <consortium name="The Broad Institute Genomics Platform"/>
            <consortium name="The Broad Institute Genome Sequencing Center for Infectious Disease"/>
            <person name="Wu L."/>
            <person name="Ma J."/>
        </authorList>
    </citation>
    <scope>NUCLEOTIDE SEQUENCE [LARGE SCALE GENOMIC DNA]</scope>
    <source>
        <strain evidence="2">CCUG 54950</strain>
    </source>
</reference>
<accession>A0ABW4RS00</accession>
<dbReference type="EMBL" id="JBHUEH010000035">
    <property type="protein sequence ID" value="MFD1888569.1"/>
    <property type="molecule type" value="Genomic_DNA"/>
</dbReference>
<proteinExistence type="predicted"/>
<dbReference type="InterPro" id="IPR006530">
    <property type="entry name" value="YD"/>
</dbReference>
<keyword evidence="2" id="KW-1185">Reference proteome</keyword>
<protein>
    <recommendedName>
        <fullName evidence="3">YD repeat-containing protein</fullName>
    </recommendedName>
</protein>
<evidence type="ECO:0008006" key="3">
    <source>
        <dbReference type="Google" id="ProtNLM"/>
    </source>
</evidence>
<feature type="non-terminal residue" evidence="1">
    <location>
        <position position="1"/>
    </location>
</feature>
<evidence type="ECO:0000313" key="1">
    <source>
        <dbReference type="EMBL" id="MFD1888569.1"/>
    </source>
</evidence>
<dbReference type="InterPro" id="IPR031325">
    <property type="entry name" value="RHS_repeat"/>
</dbReference>
<evidence type="ECO:0000313" key="2">
    <source>
        <dbReference type="Proteomes" id="UP001597233"/>
    </source>
</evidence>
<organism evidence="1 2">
    <name type="scientific">Paenibacillus wenxiniae</name>
    <dbReference type="NCBI Taxonomy" id="1636843"/>
    <lineage>
        <taxon>Bacteria</taxon>
        <taxon>Bacillati</taxon>
        <taxon>Bacillota</taxon>
        <taxon>Bacilli</taxon>
        <taxon>Bacillales</taxon>
        <taxon>Paenibacillaceae</taxon>
        <taxon>Paenibacillus</taxon>
    </lineage>
</organism>
<sequence>TRPILSKIIDTVGRTISFDYEDTLQTEQNFTGEKITITLHNPQGESIRKLYLTKSRYEMNLGYLLQKYAPVLRSVTDSAGDETTFNYDIQSTGFIFKSRDLDYLHGANQPYVLLQQIQQPRLVTNYTYDKALRNFAKGVAEEFRVKSRNNQAYQFQNGQILPTGQYFATTYDYENDYSGYPQYYYPDDLPADFIFSTTVHDLNKQVINRFNGKHQQVSSQVTANNGEQKNTTYVAYDPIFTQFATQTKIEYQDANGKKTYLQDAAYTDWGSIQSQTDALTEDDYNNADTKARHTVTYAYDPTYHQITSKTWYQNSSTALTEKYAYTSTGRLQSAINALGETTSYTYDASPTNANQIQRMTQQKSIRSGVTSSVTTTYGADYSYAYPTEQTSTFTNADQSKRTVRQTMAYDAGTGLLTSQTDSDGNTTTTSYDALGRPIKVTQPSMTNLDGTVYGIEDQYAYTNRVYSTEADNTNAGVLTLRVDSIRQYTNKATGAVTVLNRQAAYYDGFGFLRVMETYNDTNGWTRSQYHPDDLGRAVYAVDAMGNTQTAAYNAWDQQTEFTDAEGNLYITKPLLTQQQTQNYTIAAANVGSYRSNPDNTSIRLNLLEQNFDAYGHKIKVVAYKDGAANHSQPIQESYTYDLVGNVLTYTDPNGNQNGKGVTTAYTYDALNRLTSVQDAL</sequence>
<dbReference type="Pfam" id="PF05593">
    <property type="entry name" value="RHS_repeat"/>
    <property type="match status" value="2"/>
</dbReference>
<dbReference type="Proteomes" id="UP001597233">
    <property type="component" value="Unassembled WGS sequence"/>
</dbReference>
<feature type="non-terminal residue" evidence="1">
    <location>
        <position position="680"/>
    </location>
</feature>
<dbReference type="Gene3D" id="2.180.10.10">
    <property type="entry name" value="RHS repeat-associated core"/>
    <property type="match status" value="1"/>
</dbReference>
<gene>
    <name evidence="1" type="ORF">ACFSC9_24070</name>
</gene>
<dbReference type="NCBIfam" id="TIGR01643">
    <property type="entry name" value="YD_repeat_2x"/>
    <property type="match status" value="2"/>
</dbReference>
<comment type="caution">
    <text evidence="1">The sequence shown here is derived from an EMBL/GenBank/DDBJ whole genome shotgun (WGS) entry which is preliminary data.</text>
</comment>
<name>A0ABW4RS00_9BACL</name>